<dbReference type="InterPro" id="IPR011257">
    <property type="entry name" value="DNA_glycosylase"/>
</dbReference>
<dbReference type="PANTHER" id="PTHR43003">
    <property type="entry name" value="DNA-3-METHYLADENINE GLYCOSYLASE"/>
    <property type="match status" value="1"/>
</dbReference>
<keyword evidence="3" id="KW-0227">DNA damage</keyword>
<dbReference type="EMBL" id="JBHSAP010000015">
    <property type="protein sequence ID" value="MFC4077664.1"/>
    <property type="molecule type" value="Genomic_DNA"/>
</dbReference>
<evidence type="ECO:0000256" key="2">
    <source>
        <dbReference type="ARBA" id="ARBA00012000"/>
    </source>
</evidence>
<feature type="domain" description="HhH-GPD" evidence="5">
    <location>
        <begin position="131"/>
        <end position="295"/>
    </location>
</feature>
<accession>A0ABV8JJX4</accession>
<evidence type="ECO:0000313" key="6">
    <source>
        <dbReference type="EMBL" id="MFC4077664.1"/>
    </source>
</evidence>
<evidence type="ECO:0000256" key="3">
    <source>
        <dbReference type="ARBA" id="ARBA00022763"/>
    </source>
</evidence>
<dbReference type="InterPro" id="IPR023170">
    <property type="entry name" value="HhH_base_excis_C"/>
</dbReference>
<evidence type="ECO:0000256" key="4">
    <source>
        <dbReference type="ARBA" id="ARBA00023204"/>
    </source>
</evidence>
<reference evidence="7" key="1">
    <citation type="journal article" date="2019" name="Int. J. Syst. Evol. Microbiol.">
        <title>The Global Catalogue of Microorganisms (GCM) 10K type strain sequencing project: providing services to taxonomists for standard genome sequencing and annotation.</title>
        <authorList>
            <consortium name="The Broad Institute Genomics Platform"/>
            <consortium name="The Broad Institute Genome Sequencing Center for Infectious Disease"/>
            <person name="Wu L."/>
            <person name="Ma J."/>
        </authorList>
    </citation>
    <scope>NUCLEOTIDE SEQUENCE [LARGE SCALE GENOMIC DNA]</scope>
    <source>
        <strain evidence="7">IBRC-M 10813</strain>
    </source>
</reference>
<dbReference type="Gene3D" id="1.10.340.30">
    <property type="entry name" value="Hypothetical protein, domain 2"/>
    <property type="match status" value="1"/>
</dbReference>
<dbReference type="InterPro" id="IPR037046">
    <property type="entry name" value="AlkA_N_sf"/>
</dbReference>
<dbReference type="InterPro" id="IPR051912">
    <property type="entry name" value="Alkylbase_DNA_Glycosylase/TA"/>
</dbReference>
<dbReference type="EC" id="3.2.2.21" evidence="2"/>
<gene>
    <name evidence="6" type="ORF">ACFOUO_12730</name>
</gene>
<evidence type="ECO:0000259" key="5">
    <source>
        <dbReference type="SMART" id="SM00478"/>
    </source>
</evidence>
<dbReference type="InterPro" id="IPR003265">
    <property type="entry name" value="HhH-GPD_domain"/>
</dbReference>
<dbReference type="SUPFAM" id="SSF48150">
    <property type="entry name" value="DNA-glycosylase"/>
    <property type="match status" value="1"/>
</dbReference>
<protein>
    <recommendedName>
        <fullName evidence="2">DNA-3-methyladenine glycosylase II</fullName>
        <ecNumber evidence="2">3.2.2.21</ecNumber>
    </recommendedName>
</protein>
<keyword evidence="7" id="KW-1185">Reference proteome</keyword>
<dbReference type="Gene3D" id="3.30.310.20">
    <property type="entry name" value="DNA-3-methyladenine glycosylase AlkA, N-terminal domain"/>
    <property type="match status" value="1"/>
</dbReference>
<dbReference type="Gene3D" id="1.10.1670.10">
    <property type="entry name" value="Helix-hairpin-Helix base-excision DNA repair enzymes (C-terminal)"/>
    <property type="match status" value="1"/>
</dbReference>
<comment type="caution">
    <text evidence="6">The sequence shown here is derived from an EMBL/GenBank/DDBJ whole genome shotgun (WGS) entry which is preliminary data.</text>
</comment>
<keyword evidence="4" id="KW-0234">DNA repair</keyword>
<organism evidence="6 7">
    <name type="scientific">Salinithrix halophila</name>
    <dbReference type="NCBI Taxonomy" id="1485204"/>
    <lineage>
        <taxon>Bacteria</taxon>
        <taxon>Bacillati</taxon>
        <taxon>Bacillota</taxon>
        <taxon>Bacilli</taxon>
        <taxon>Bacillales</taxon>
        <taxon>Thermoactinomycetaceae</taxon>
        <taxon>Salinithrix</taxon>
    </lineage>
</organism>
<evidence type="ECO:0000256" key="1">
    <source>
        <dbReference type="ARBA" id="ARBA00000086"/>
    </source>
</evidence>
<proteinExistence type="predicted"/>
<comment type="catalytic activity">
    <reaction evidence="1">
        <text>Hydrolysis of alkylated DNA, releasing 3-methyladenine, 3-methylguanine, 7-methylguanine and 7-methyladenine.</text>
        <dbReference type="EC" id="3.2.2.21"/>
    </reaction>
</comment>
<name>A0ABV8JJX4_9BACL</name>
<dbReference type="PANTHER" id="PTHR43003:SF5">
    <property type="entry name" value="DNA-3-METHYLADENINE GLYCOSYLASE"/>
    <property type="match status" value="1"/>
</dbReference>
<sequence length="301" mass="34142">MGFVTRLELKPAGVYSFAATTRRLVSFEKSAYQVRDGRLYRTLRVGGRPIVVGLGWRGEALFAEVEEVLTPAEEEALTKTLRRMFSLDVNLEPFYVQMEQVPELAALVRERNGLHMVLDPDLYECLIKTIIGQQLNLAFAATLIRRLIDLAGEEVAYRGELLPVFPTPEQVARLDYADLQALQFNRRKAEYVIDLSRKIVDGSLDLTSLLSLPDEEVVERLLPLRGVGRWTAECLLLFGMGRPNLLPAADIGLRNAVRRVYHTDAQPTEQEVRQLGGAWAPWSSYAVFYLWDYLSQPETKE</sequence>
<dbReference type="CDD" id="cd00056">
    <property type="entry name" value="ENDO3c"/>
    <property type="match status" value="1"/>
</dbReference>
<dbReference type="Pfam" id="PF00730">
    <property type="entry name" value="HhH-GPD"/>
    <property type="match status" value="1"/>
</dbReference>
<evidence type="ECO:0000313" key="7">
    <source>
        <dbReference type="Proteomes" id="UP001595843"/>
    </source>
</evidence>
<dbReference type="Proteomes" id="UP001595843">
    <property type="component" value="Unassembled WGS sequence"/>
</dbReference>
<dbReference type="SMART" id="SM00478">
    <property type="entry name" value="ENDO3c"/>
    <property type="match status" value="1"/>
</dbReference>